<dbReference type="AlphaFoldDB" id="A0A915Q893"/>
<reference evidence="4" key="1">
    <citation type="submission" date="2022-11" db="UniProtKB">
        <authorList>
            <consortium name="WormBaseParasite"/>
        </authorList>
    </citation>
    <scope>IDENTIFICATION</scope>
</reference>
<evidence type="ECO:0000313" key="4">
    <source>
        <dbReference type="WBParaSite" id="sdigi.contig98.g4269.t1"/>
    </source>
</evidence>
<protein>
    <submittedName>
        <fullName evidence="4">Uncharacterized protein</fullName>
    </submittedName>
</protein>
<sequence>MLLLVLFRLFSNPQINESKKNEIRPIVFYLVISVLLRMTQWGKSTKVAGKAVRRSDRQRKSPEPEKKQKRKEISRRKHKGVDTDETLVLREVDAFLLTSQHLIAFSLGIAIPRGSRYQNCTPMIDQLFIIFDTSDAVLLSQIPNTTGIITKYKQHSRLVAT</sequence>
<evidence type="ECO:0000256" key="2">
    <source>
        <dbReference type="SAM" id="SignalP"/>
    </source>
</evidence>
<name>A0A915Q893_9BILA</name>
<proteinExistence type="predicted"/>
<keyword evidence="3" id="KW-1185">Reference proteome</keyword>
<dbReference type="Proteomes" id="UP000887581">
    <property type="component" value="Unplaced"/>
</dbReference>
<feature type="compositionally biased region" description="Basic residues" evidence="1">
    <location>
        <begin position="67"/>
        <end position="79"/>
    </location>
</feature>
<feature type="compositionally biased region" description="Basic and acidic residues" evidence="1">
    <location>
        <begin position="53"/>
        <end position="66"/>
    </location>
</feature>
<dbReference type="WBParaSite" id="sdigi.contig98.g4269.t1">
    <property type="protein sequence ID" value="sdigi.contig98.g4269.t1"/>
    <property type="gene ID" value="sdigi.contig98.g4269"/>
</dbReference>
<feature type="signal peptide" evidence="2">
    <location>
        <begin position="1"/>
        <end position="18"/>
    </location>
</feature>
<keyword evidence="2" id="KW-0732">Signal</keyword>
<accession>A0A915Q893</accession>
<evidence type="ECO:0000313" key="3">
    <source>
        <dbReference type="Proteomes" id="UP000887581"/>
    </source>
</evidence>
<evidence type="ECO:0000256" key="1">
    <source>
        <dbReference type="SAM" id="MobiDB-lite"/>
    </source>
</evidence>
<feature type="region of interest" description="Disordered" evidence="1">
    <location>
        <begin position="48"/>
        <end position="79"/>
    </location>
</feature>
<feature type="chain" id="PRO_5036918845" evidence="2">
    <location>
        <begin position="19"/>
        <end position="161"/>
    </location>
</feature>
<organism evidence="3 4">
    <name type="scientific">Setaria digitata</name>
    <dbReference type="NCBI Taxonomy" id="48799"/>
    <lineage>
        <taxon>Eukaryota</taxon>
        <taxon>Metazoa</taxon>
        <taxon>Ecdysozoa</taxon>
        <taxon>Nematoda</taxon>
        <taxon>Chromadorea</taxon>
        <taxon>Rhabditida</taxon>
        <taxon>Spirurina</taxon>
        <taxon>Spiruromorpha</taxon>
        <taxon>Filarioidea</taxon>
        <taxon>Setariidae</taxon>
        <taxon>Setaria</taxon>
    </lineage>
</organism>